<evidence type="ECO:0000256" key="1">
    <source>
        <dbReference type="SAM" id="MobiDB-lite"/>
    </source>
</evidence>
<evidence type="ECO:0000259" key="3">
    <source>
        <dbReference type="Pfam" id="PF01757"/>
    </source>
</evidence>
<dbReference type="Pfam" id="PF01757">
    <property type="entry name" value="Acyl_transf_3"/>
    <property type="match status" value="1"/>
</dbReference>
<dbReference type="GO" id="GO:0016747">
    <property type="term" value="F:acyltransferase activity, transferring groups other than amino-acyl groups"/>
    <property type="evidence" value="ECO:0007669"/>
    <property type="project" value="InterPro"/>
</dbReference>
<evidence type="ECO:0000256" key="2">
    <source>
        <dbReference type="SAM" id="Phobius"/>
    </source>
</evidence>
<dbReference type="InterPro" id="IPR002656">
    <property type="entry name" value="Acyl_transf_3_dom"/>
</dbReference>
<feature type="transmembrane region" description="Helical" evidence="2">
    <location>
        <begin position="231"/>
        <end position="249"/>
    </location>
</feature>
<protein>
    <submittedName>
        <fullName evidence="4">Acyltransferase</fullName>
    </submittedName>
</protein>
<feature type="compositionally biased region" description="Low complexity" evidence="1">
    <location>
        <begin position="407"/>
        <end position="418"/>
    </location>
</feature>
<keyword evidence="2" id="KW-1133">Transmembrane helix</keyword>
<feature type="transmembrane region" description="Helical" evidence="2">
    <location>
        <begin position="294"/>
        <end position="313"/>
    </location>
</feature>
<feature type="domain" description="Acyltransferase 3" evidence="3">
    <location>
        <begin position="11"/>
        <end position="374"/>
    </location>
</feature>
<evidence type="ECO:0000313" key="4">
    <source>
        <dbReference type="EMBL" id="MCI4658266.1"/>
    </source>
</evidence>
<feature type="transmembrane region" description="Helical" evidence="2">
    <location>
        <begin position="116"/>
        <end position="136"/>
    </location>
</feature>
<keyword evidence="4" id="KW-0808">Transferase</keyword>
<feature type="transmembrane region" description="Helical" evidence="2">
    <location>
        <begin position="181"/>
        <end position="202"/>
    </location>
</feature>
<dbReference type="Proteomes" id="UP001165341">
    <property type="component" value="Unassembled WGS sequence"/>
</dbReference>
<dbReference type="RefSeq" id="WP_243012023.1">
    <property type="nucleotide sequence ID" value="NZ_JALGAR010000002.1"/>
</dbReference>
<dbReference type="AlphaFoldDB" id="A0AA41UKU1"/>
<comment type="caution">
    <text evidence="4">The sequence shown here is derived from an EMBL/GenBank/DDBJ whole genome shotgun (WGS) entry which is preliminary data.</text>
</comment>
<keyword evidence="5" id="KW-1185">Reference proteome</keyword>
<keyword evidence="2" id="KW-0812">Transmembrane</keyword>
<gene>
    <name evidence="4" type="ORF">MQH31_10655</name>
</gene>
<evidence type="ECO:0000313" key="5">
    <source>
        <dbReference type="Proteomes" id="UP001165341"/>
    </source>
</evidence>
<dbReference type="EMBL" id="JALGAR010000002">
    <property type="protein sequence ID" value="MCI4658266.1"/>
    <property type="molecule type" value="Genomic_DNA"/>
</dbReference>
<feature type="transmembrane region" description="Helical" evidence="2">
    <location>
        <begin position="355"/>
        <end position="377"/>
    </location>
</feature>
<proteinExistence type="predicted"/>
<reference evidence="4" key="1">
    <citation type="submission" date="2022-03" db="EMBL/GenBank/DDBJ databases">
        <title>Cryobacterium sp. nov. strain ZS14-85, isolated from Antarctic soil.</title>
        <authorList>
            <person name="Li J."/>
            <person name="Niu G."/>
        </authorList>
    </citation>
    <scope>NUCLEOTIDE SEQUENCE</scope>
    <source>
        <strain evidence="4">ZS14-85</strain>
    </source>
</reference>
<sequence length="427" mass="45146">MPRLPSSGRLVALDALRGVAAGIVLVHHVSMTAPGIAAAYQSTVGVNTGSAGWWSTLTPLKFLVAGPEFVLVFFVLSGFVLVRSPLASRAASRAASHANGLAARGYDWVAYYPRRIIRLAIPVVVSVALAAAWILLVPRAGIDVGGSWLARQDSPDIGLPNLLGEASVIGGSGRPDVNPPLWSLTWEMWFSLLLPICVLLAVATRRLPALWAAAFLAVSATGYVTGIEPLMYLPAFGLGALLAANYESLRTWAAGVAARRGGTALWIGLTALGPALLVSHWLLRPQLSGLWGDLTLALRVPGAVLVVAVVALWPPLQRPLSARPLVWLGRVSFSLYLVHFPVVVAFGTMFGPGRWWLGALVSVPLSLALAQLMYLWVELPSQRLANWTGRWASEKAGALGRSGGRQADAAASAAAPARAPEEERANA</sequence>
<organism evidence="4 5">
    <name type="scientific">Cryobacterium zhongshanensis</name>
    <dbReference type="NCBI Taxonomy" id="2928153"/>
    <lineage>
        <taxon>Bacteria</taxon>
        <taxon>Bacillati</taxon>
        <taxon>Actinomycetota</taxon>
        <taxon>Actinomycetes</taxon>
        <taxon>Micrococcales</taxon>
        <taxon>Microbacteriaceae</taxon>
        <taxon>Cryobacterium</taxon>
    </lineage>
</organism>
<dbReference type="InterPro" id="IPR050879">
    <property type="entry name" value="Acyltransferase_3"/>
</dbReference>
<accession>A0AA41UKU1</accession>
<feature type="transmembrane region" description="Helical" evidence="2">
    <location>
        <begin position="261"/>
        <end position="282"/>
    </location>
</feature>
<feature type="transmembrane region" description="Helical" evidence="2">
    <location>
        <begin position="209"/>
        <end position="225"/>
    </location>
</feature>
<name>A0AA41UKU1_9MICO</name>
<feature type="transmembrane region" description="Helical" evidence="2">
    <location>
        <begin position="63"/>
        <end position="82"/>
    </location>
</feature>
<feature type="transmembrane region" description="Helical" evidence="2">
    <location>
        <begin position="325"/>
        <end position="349"/>
    </location>
</feature>
<keyword evidence="2" id="KW-0472">Membrane</keyword>
<keyword evidence="4" id="KW-0012">Acyltransferase</keyword>
<dbReference type="PANTHER" id="PTHR23028">
    <property type="entry name" value="ACETYLTRANSFERASE"/>
    <property type="match status" value="1"/>
</dbReference>
<feature type="region of interest" description="Disordered" evidence="1">
    <location>
        <begin position="398"/>
        <end position="427"/>
    </location>
</feature>